<reference evidence="2 3" key="1">
    <citation type="submission" date="2019-05" db="EMBL/GenBank/DDBJ databases">
        <title>Algicella ahnfeltiae gen. nov., sp. nov., a novel marine bacterium of the family Flavobacteriaceae isolated from a red alga.</title>
        <authorList>
            <person name="Nedashkovskaya O.I."/>
            <person name="Kukhlevskiy A.D."/>
            <person name="Kim S.-G."/>
            <person name="Zhukova N.V."/>
            <person name="Mikhailov V.V."/>
        </authorList>
    </citation>
    <scope>NUCLEOTIDE SEQUENCE [LARGE SCALE GENOMIC DNA]</scope>
    <source>
        <strain evidence="2 3">10Alg115</strain>
    </source>
</reference>
<feature type="signal peptide" evidence="1">
    <location>
        <begin position="1"/>
        <end position="21"/>
    </location>
</feature>
<dbReference type="AlphaFoldDB" id="A0A5B7TVK8"/>
<gene>
    <name evidence="2" type="ORF">FF125_13165</name>
</gene>
<evidence type="ECO:0000256" key="1">
    <source>
        <dbReference type="SAM" id="SignalP"/>
    </source>
</evidence>
<evidence type="ECO:0000313" key="3">
    <source>
        <dbReference type="Proteomes" id="UP000306229"/>
    </source>
</evidence>
<name>A0A5B7TVK8_9FLAO</name>
<dbReference type="KEGG" id="fbe:FF125_13165"/>
<evidence type="ECO:0000313" key="2">
    <source>
        <dbReference type="EMBL" id="QCX39341.1"/>
    </source>
</evidence>
<dbReference type="OrthoDB" id="1117657at2"/>
<organism evidence="2 3">
    <name type="scientific">Aureibaculum algae</name>
    <dbReference type="NCBI Taxonomy" id="2584122"/>
    <lineage>
        <taxon>Bacteria</taxon>
        <taxon>Pseudomonadati</taxon>
        <taxon>Bacteroidota</taxon>
        <taxon>Flavobacteriia</taxon>
        <taxon>Flavobacteriales</taxon>
        <taxon>Flavobacteriaceae</taxon>
        <taxon>Aureibaculum</taxon>
    </lineage>
</organism>
<dbReference type="RefSeq" id="WP_138950200.1">
    <property type="nucleotide sequence ID" value="NZ_CP040749.1"/>
</dbReference>
<dbReference type="Proteomes" id="UP000306229">
    <property type="component" value="Chromosome"/>
</dbReference>
<feature type="chain" id="PRO_5022750543" description="Adhesin domain-containing protein" evidence="1">
    <location>
        <begin position="22"/>
        <end position="360"/>
    </location>
</feature>
<accession>A0A5B7TVK8</accession>
<keyword evidence="1" id="KW-0732">Signal</keyword>
<evidence type="ECO:0008006" key="4">
    <source>
        <dbReference type="Google" id="ProtNLM"/>
    </source>
</evidence>
<protein>
    <recommendedName>
        <fullName evidence="4">Adhesin domain-containing protein</fullName>
    </recommendedName>
</protein>
<sequence>MKKQLYKIVLFLLCFSLLMHANEKGDFKHEKSKTIKKNYTVNSNALVRIDNRYGNIDVVSWDGNSVEIEVKITVKGNDEDKVINRLNTINIEFDANKSEVYAKTIIEKKSSSWSWGSSKNSNVNYQIDYKIKIPITNKVDLENDYGNITLNELKGDCTINCDYGSIIIGDLHSNNNDINIDYSTNSSIGLMNGGSINADYSKFTVEKAGTIDLNADYTTSVFENVKTLDYNCDYGSLKIDNAENVEGVGDYLSLKMGSISNRVEIEADYGSVKIENLRDGFSRVDIDGSYTGIKIGVPKTKGFSFDIKLSYGGFKYDKDMVDFSSQIVKSSSKSYQGSYGKSNVQSKIFIDSGYGSVTFY</sequence>
<keyword evidence="3" id="KW-1185">Reference proteome</keyword>
<proteinExistence type="predicted"/>
<dbReference type="EMBL" id="CP040749">
    <property type="protein sequence ID" value="QCX39341.1"/>
    <property type="molecule type" value="Genomic_DNA"/>
</dbReference>